<accession>A0A510DWW9</accession>
<reference evidence="4" key="1">
    <citation type="submission" date="2018-09" db="EMBL/GenBank/DDBJ databases">
        <title>Complete Genome Sequencing of Sulfolobus sp. JCM 16834.</title>
        <authorList>
            <person name="Kato S."/>
            <person name="Itoh T."/>
            <person name="Ohkuma M."/>
        </authorList>
    </citation>
    <scope>NUCLEOTIDE SEQUENCE [LARGE SCALE GENOMIC DNA]</scope>
    <source>
        <strain evidence="4">IC-007</strain>
    </source>
</reference>
<dbReference type="OrthoDB" id="43856at2157"/>
<protein>
    <submittedName>
        <fullName evidence="1">Uncharacterized protein</fullName>
    </submittedName>
</protein>
<evidence type="ECO:0000313" key="4">
    <source>
        <dbReference type="Proteomes" id="UP000325030"/>
    </source>
</evidence>
<evidence type="ECO:0000313" key="1">
    <source>
        <dbReference type="EMBL" id="BBG24697.1"/>
    </source>
</evidence>
<dbReference type="EMBL" id="AP018930">
    <property type="protein sequence ID" value="BBG27485.1"/>
    <property type="molecule type" value="Genomic_DNA"/>
</dbReference>
<reference evidence="1 3" key="2">
    <citation type="journal article" date="2020" name="Int. J. Syst. Evol. Microbiol.">
        <title>Sulfuracidifex tepidarius gen. nov., sp. nov. and transfer of Sulfolobus metallicus Huber and Stetter 1992 to the genus Sulfuracidifex as Sulfuracidifex metallicus comb. nov.</title>
        <authorList>
            <person name="Itoh T."/>
            <person name="Miura T."/>
            <person name="Sakai H.D."/>
            <person name="Kato S."/>
            <person name="Ohkuma M."/>
            <person name="Takashina T."/>
        </authorList>
    </citation>
    <scope>NUCLEOTIDE SEQUENCE [LARGE SCALE GENOMIC DNA]</scope>
    <source>
        <strain evidence="1 3">IC-006</strain>
        <strain evidence="2">IC-007</strain>
    </source>
</reference>
<dbReference type="STRING" id="1294262.GCA_001316085_01707"/>
<keyword evidence="3" id="KW-1185">Reference proteome</keyword>
<evidence type="ECO:0000313" key="2">
    <source>
        <dbReference type="EMBL" id="BBG27485.1"/>
    </source>
</evidence>
<proteinExistence type="predicted"/>
<dbReference type="Proteomes" id="UP000322983">
    <property type="component" value="Chromosome"/>
</dbReference>
<dbReference type="EMBL" id="AP018929">
    <property type="protein sequence ID" value="BBG24697.1"/>
    <property type="molecule type" value="Genomic_DNA"/>
</dbReference>
<sequence length="197" mass="23337">MREYKDHNVSLEIATEIFSSRIGRKMGFPLLEVKPFTFNDKYGIVMEYLTEMGHPNLQNIDKLRLAVAFEEWILNVDMKESHVMAKDGKGYIIDHGHALSTWKPTYMIQKIIHERVTKFDIWSKDEDFLSGLEIIDTFKEEEIRDEMEGAFDEVFREGKCKLFTEAQMRESVEVNMKILNVRKEFLKRSIKRMMQTN</sequence>
<dbReference type="GeneID" id="41718373"/>
<gene>
    <name evidence="1" type="ORF">IC006_2031</name>
    <name evidence="2" type="ORF">IC007_2039</name>
</gene>
<dbReference type="KEGG" id="step:IC006_2031"/>
<evidence type="ECO:0000313" key="3">
    <source>
        <dbReference type="Proteomes" id="UP000322983"/>
    </source>
</evidence>
<organism evidence="1 3">
    <name type="scientific">Sulfuracidifex tepidarius</name>
    <dbReference type="NCBI Taxonomy" id="1294262"/>
    <lineage>
        <taxon>Archaea</taxon>
        <taxon>Thermoproteota</taxon>
        <taxon>Thermoprotei</taxon>
        <taxon>Sulfolobales</taxon>
        <taxon>Sulfolobaceae</taxon>
        <taxon>Sulfuracidifex</taxon>
    </lineage>
</organism>
<dbReference type="RefSeq" id="WP_149528657.1">
    <property type="nucleotide sequence ID" value="NZ_AP018929.1"/>
</dbReference>
<name>A0A510DWW9_9CREN</name>
<dbReference type="Proteomes" id="UP000325030">
    <property type="component" value="Chromosome"/>
</dbReference>
<dbReference type="AlphaFoldDB" id="A0A510DWW9"/>
<accession>A0A510E4N2</accession>